<dbReference type="PRINTS" id="PR00819">
    <property type="entry name" value="CBXCFQXSUPER"/>
</dbReference>
<dbReference type="InterPro" id="IPR041627">
    <property type="entry name" value="AAA_lid_6"/>
</dbReference>
<dbReference type="Pfam" id="PF17866">
    <property type="entry name" value="AAA_lid_6"/>
    <property type="match status" value="1"/>
</dbReference>
<dbReference type="PANTHER" id="PTHR43392:SF2">
    <property type="entry name" value="AAA-TYPE ATPASE FAMILY PROTEIN _ ANKYRIN REPEAT FAMILY PROTEIN"/>
    <property type="match status" value="1"/>
</dbReference>
<sequence length="874" mass="97072">MSDSSSETSESHADDYVPTILEFPDATIDAPRLLKLDPSPAEQEWNRQKGQGVANSHIDDLMALTGLEKVKSESLHTTLLGNPGVGKTTVARIYASIITSIGAVTGSGYHECTGSSPGYLVDEVMSMLRCSDGGVVFVDETYQLIEQENYAIMNFIMHAMEEHRGKIVFIFAGYEDEMDGFYRFNQGFKERILFTFYFEDFSDAGLHKILVRNIRTRWNGRMGIQHGLNGVNTRILASRVGLGRGRRGHGNARTLENKFAEAQLRQADRVEAARRSGRKPNDFFMIREDVIGPEPVFAFDNSKAFVELQTMVGLDNIKEQIKGFAGMLYTNYLREPEKKPPVQIGLSQVFLGPPGTGKTTVAELYAKILAELGLLSSGEVLLRNAGDFIGRYIGESEVKTKQILEAARGRVLVIDEMYMLDPTTRSDGINTGHPCPFRKGVIDTVVANVQNRPGDDRCVILMGYTKEMEEMWAGANPGLSRRFPLQSAFQFSDFSDEELMQIFDLKLRKQELTATKDARQTALEIFTLTRKRPNFGNGGEVENVITVAKANHEKQQSKKPLAERSAEIILQPVDFDPEFDRSGRSCGELVGYEHLIAQFDKYHRIVANMKARDMDPKSFIPFTFVFKGPPGTGKTTTARKIGQLRYNMGLLASNEVIEASVKDMVAGYLGQTAIKTNNLLTSALGKVLLIDEAYRLNPKSSGGGQGGSFQQETLDQLVDCMTKPELKGKVIVVLAGYDNEMNELMAASPGLSSRFATELHFENLDSKKCYELLMRKLKGHGMVVEATLDKGQEKQLVMHVFDLLSQLNGWGNGRDVETLAKEIVGAAVADADMSDLGAFMVKEKHIFQVMDELLGQRKARDTAAGMLEEDLILR</sequence>
<organism evidence="5 6">
    <name type="scientific">Tothia fuscella</name>
    <dbReference type="NCBI Taxonomy" id="1048955"/>
    <lineage>
        <taxon>Eukaryota</taxon>
        <taxon>Fungi</taxon>
        <taxon>Dikarya</taxon>
        <taxon>Ascomycota</taxon>
        <taxon>Pezizomycotina</taxon>
        <taxon>Dothideomycetes</taxon>
        <taxon>Pleosporomycetidae</taxon>
        <taxon>Venturiales</taxon>
        <taxon>Cylindrosympodiaceae</taxon>
        <taxon>Tothia</taxon>
    </lineage>
</organism>
<comment type="similarity">
    <text evidence="1">Belongs to the CbxX/CfxQ family.</text>
</comment>
<evidence type="ECO:0000256" key="2">
    <source>
        <dbReference type="ARBA" id="ARBA00022741"/>
    </source>
</evidence>
<keyword evidence="5" id="KW-0378">Hydrolase</keyword>
<dbReference type="SMART" id="SM00382">
    <property type="entry name" value="AAA"/>
    <property type="match status" value="3"/>
</dbReference>
<proteinExistence type="inferred from homology"/>
<keyword evidence="6" id="KW-1185">Reference proteome</keyword>
<comment type="caution">
    <text evidence="5">The sequence shown here is derived from an EMBL/GenBank/DDBJ whole genome shotgun (WGS) entry which is preliminary data.</text>
</comment>
<evidence type="ECO:0000313" key="6">
    <source>
        <dbReference type="Proteomes" id="UP000800235"/>
    </source>
</evidence>
<gene>
    <name evidence="5" type="ORF">EJ08DRAFT_709852</name>
</gene>
<evidence type="ECO:0000313" key="5">
    <source>
        <dbReference type="EMBL" id="KAF2432547.1"/>
    </source>
</evidence>
<dbReference type="Pfam" id="PF00004">
    <property type="entry name" value="AAA"/>
    <property type="match status" value="3"/>
</dbReference>
<evidence type="ECO:0000256" key="1">
    <source>
        <dbReference type="ARBA" id="ARBA00010378"/>
    </source>
</evidence>
<keyword evidence="3" id="KW-0067">ATP-binding</keyword>
<dbReference type="InterPro" id="IPR003593">
    <property type="entry name" value="AAA+_ATPase"/>
</dbReference>
<dbReference type="InterPro" id="IPR003959">
    <property type="entry name" value="ATPase_AAA_core"/>
</dbReference>
<dbReference type="FunFam" id="1.10.8.60:FF:000160">
    <property type="entry name" value="WGS project CABT00000000 data, contig 2.55"/>
    <property type="match status" value="1"/>
</dbReference>
<dbReference type="Gene3D" id="1.10.8.60">
    <property type="match status" value="2"/>
</dbReference>
<dbReference type="FunFam" id="3.40.50.300:FF:000216">
    <property type="entry name" value="Type VII secretion ATPase EccA"/>
    <property type="match status" value="2"/>
</dbReference>
<evidence type="ECO:0000259" key="4">
    <source>
        <dbReference type="SMART" id="SM00382"/>
    </source>
</evidence>
<dbReference type="EMBL" id="MU007025">
    <property type="protein sequence ID" value="KAF2432547.1"/>
    <property type="molecule type" value="Genomic_DNA"/>
</dbReference>
<dbReference type="SUPFAM" id="SSF52540">
    <property type="entry name" value="P-loop containing nucleoside triphosphate hydrolases"/>
    <property type="match status" value="3"/>
</dbReference>
<dbReference type="AlphaFoldDB" id="A0A9P4U137"/>
<dbReference type="InterPro" id="IPR050773">
    <property type="entry name" value="CbxX/CfxQ_RuBisCO_ESX"/>
</dbReference>
<dbReference type="PANTHER" id="PTHR43392">
    <property type="entry name" value="AAA-TYPE ATPASE FAMILY PROTEIN / ANKYRIN REPEAT FAMILY PROTEIN"/>
    <property type="match status" value="1"/>
</dbReference>
<accession>A0A9P4U137</accession>
<keyword evidence="2" id="KW-0547">Nucleotide-binding</keyword>
<feature type="domain" description="AAA+ ATPase" evidence="4">
    <location>
        <begin position="73"/>
        <end position="198"/>
    </location>
</feature>
<feature type="domain" description="AAA+ ATPase" evidence="4">
    <location>
        <begin position="344"/>
        <end position="489"/>
    </location>
</feature>
<name>A0A9P4U137_9PEZI</name>
<dbReference type="Proteomes" id="UP000800235">
    <property type="component" value="Unassembled WGS sequence"/>
</dbReference>
<dbReference type="InterPro" id="IPR000641">
    <property type="entry name" value="CbxX/CfxQ"/>
</dbReference>
<evidence type="ECO:0000256" key="3">
    <source>
        <dbReference type="ARBA" id="ARBA00022840"/>
    </source>
</evidence>
<feature type="domain" description="AAA+ ATPase" evidence="4">
    <location>
        <begin position="620"/>
        <end position="765"/>
    </location>
</feature>
<dbReference type="OrthoDB" id="2423195at2759"/>
<protein>
    <submittedName>
        <fullName evidence="5">P-loop containing nucleoside triphosphate hydrolase protein</fullName>
    </submittedName>
</protein>
<dbReference type="GO" id="GO:0005524">
    <property type="term" value="F:ATP binding"/>
    <property type="evidence" value="ECO:0007669"/>
    <property type="project" value="UniProtKB-KW"/>
</dbReference>
<dbReference type="GO" id="GO:0016887">
    <property type="term" value="F:ATP hydrolysis activity"/>
    <property type="evidence" value="ECO:0007669"/>
    <property type="project" value="InterPro"/>
</dbReference>
<dbReference type="InterPro" id="IPR027417">
    <property type="entry name" value="P-loop_NTPase"/>
</dbReference>
<dbReference type="CDD" id="cd00009">
    <property type="entry name" value="AAA"/>
    <property type="match status" value="2"/>
</dbReference>
<dbReference type="Gene3D" id="3.40.50.300">
    <property type="entry name" value="P-loop containing nucleotide triphosphate hydrolases"/>
    <property type="match status" value="3"/>
</dbReference>
<reference evidence="5" key="1">
    <citation type="journal article" date="2020" name="Stud. Mycol.">
        <title>101 Dothideomycetes genomes: a test case for predicting lifestyles and emergence of pathogens.</title>
        <authorList>
            <person name="Haridas S."/>
            <person name="Albert R."/>
            <person name="Binder M."/>
            <person name="Bloem J."/>
            <person name="Labutti K."/>
            <person name="Salamov A."/>
            <person name="Andreopoulos B."/>
            <person name="Baker S."/>
            <person name="Barry K."/>
            <person name="Bills G."/>
            <person name="Bluhm B."/>
            <person name="Cannon C."/>
            <person name="Castanera R."/>
            <person name="Culley D."/>
            <person name="Daum C."/>
            <person name="Ezra D."/>
            <person name="Gonzalez J."/>
            <person name="Henrissat B."/>
            <person name="Kuo A."/>
            <person name="Liang C."/>
            <person name="Lipzen A."/>
            <person name="Lutzoni F."/>
            <person name="Magnuson J."/>
            <person name="Mondo S."/>
            <person name="Nolan M."/>
            <person name="Ohm R."/>
            <person name="Pangilinan J."/>
            <person name="Park H.-J."/>
            <person name="Ramirez L."/>
            <person name="Alfaro M."/>
            <person name="Sun H."/>
            <person name="Tritt A."/>
            <person name="Yoshinaga Y."/>
            <person name="Zwiers L.-H."/>
            <person name="Turgeon B."/>
            <person name="Goodwin S."/>
            <person name="Spatafora J."/>
            <person name="Crous P."/>
            <person name="Grigoriev I."/>
        </authorList>
    </citation>
    <scope>NUCLEOTIDE SEQUENCE</scope>
    <source>
        <strain evidence="5">CBS 130266</strain>
    </source>
</reference>